<dbReference type="EMBL" id="BLLF01000142">
    <property type="protein sequence ID" value="GFH08167.1"/>
    <property type="molecule type" value="Genomic_DNA"/>
</dbReference>
<sequence length="201" mass="22155">MARPASNNVRVALEYCVKQVKTYDYENYIWVSQLSKEQRPSILALRALNIETALVAEQVKSKEPALVQVRYQWWRDGISAAFKGSAPKHPVLLALQAVLPGSAIKAYPMKRLLEAREADALDTQPPLAVDSLEQYAEGTASQLLYLQLAAVGVQSREADHAASHLGKAVGIATLLRGLPYHAARRRSYVPMDLAVKYGVSQ</sequence>
<accession>A0A699YDK3</accession>
<protein>
    <recommendedName>
        <fullName evidence="3">Phytoene synthase</fullName>
    </recommendedName>
</protein>
<dbReference type="Pfam" id="PF00494">
    <property type="entry name" value="SQS_PSY"/>
    <property type="match status" value="1"/>
</dbReference>
<reference evidence="1 2" key="1">
    <citation type="submission" date="2020-02" db="EMBL/GenBank/DDBJ databases">
        <title>Draft genome sequence of Haematococcus lacustris strain NIES-144.</title>
        <authorList>
            <person name="Morimoto D."/>
            <person name="Nakagawa S."/>
            <person name="Yoshida T."/>
            <person name="Sawayama S."/>
        </authorList>
    </citation>
    <scope>NUCLEOTIDE SEQUENCE [LARGE SCALE GENOMIC DNA]</scope>
    <source>
        <strain evidence="1 2">NIES-144</strain>
    </source>
</reference>
<comment type="caution">
    <text evidence="1">The sequence shown here is derived from an EMBL/GenBank/DDBJ whole genome shotgun (WGS) entry which is preliminary data.</text>
</comment>
<keyword evidence="2" id="KW-1185">Reference proteome</keyword>
<proteinExistence type="predicted"/>
<feature type="non-terminal residue" evidence="1">
    <location>
        <position position="201"/>
    </location>
</feature>
<gene>
    <name evidence="1" type="ORF">HaLaN_03087</name>
</gene>
<evidence type="ECO:0000313" key="2">
    <source>
        <dbReference type="Proteomes" id="UP000485058"/>
    </source>
</evidence>
<dbReference type="AlphaFoldDB" id="A0A699YDK3"/>
<dbReference type="Gene3D" id="1.10.600.10">
    <property type="entry name" value="Farnesyl Diphosphate Synthase"/>
    <property type="match status" value="1"/>
</dbReference>
<dbReference type="SUPFAM" id="SSF48576">
    <property type="entry name" value="Terpenoid synthases"/>
    <property type="match status" value="1"/>
</dbReference>
<dbReference type="Proteomes" id="UP000485058">
    <property type="component" value="Unassembled WGS sequence"/>
</dbReference>
<evidence type="ECO:0008006" key="3">
    <source>
        <dbReference type="Google" id="ProtNLM"/>
    </source>
</evidence>
<evidence type="ECO:0000313" key="1">
    <source>
        <dbReference type="EMBL" id="GFH08167.1"/>
    </source>
</evidence>
<dbReference type="InterPro" id="IPR008949">
    <property type="entry name" value="Isoprenoid_synthase_dom_sf"/>
</dbReference>
<organism evidence="1 2">
    <name type="scientific">Haematococcus lacustris</name>
    <name type="common">Green alga</name>
    <name type="synonym">Haematococcus pluvialis</name>
    <dbReference type="NCBI Taxonomy" id="44745"/>
    <lineage>
        <taxon>Eukaryota</taxon>
        <taxon>Viridiplantae</taxon>
        <taxon>Chlorophyta</taxon>
        <taxon>core chlorophytes</taxon>
        <taxon>Chlorophyceae</taxon>
        <taxon>CS clade</taxon>
        <taxon>Chlamydomonadales</taxon>
        <taxon>Haematococcaceae</taxon>
        <taxon>Haematococcus</taxon>
    </lineage>
</organism>
<feature type="non-terminal residue" evidence="1">
    <location>
        <position position="1"/>
    </location>
</feature>
<dbReference type="InterPro" id="IPR002060">
    <property type="entry name" value="Squ/phyt_synthse"/>
</dbReference>
<name>A0A699YDK3_HAELA</name>